<protein>
    <submittedName>
        <fullName evidence="2">Uncharacterized protein</fullName>
    </submittedName>
</protein>
<evidence type="ECO:0000256" key="1">
    <source>
        <dbReference type="SAM" id="Phobius"/>
    </source>
</evidence>
<keyword evidence="1" id="KW-1133">Transmembrane helix</keyword>
<dbReference type="AlphaFoldDB" id="A0A327QSN9"/>
<name>A0A327QSN9_9BACT</name>
<evidence type="ECO:0000313" key="2">
    <source>
        <dbReference type="EMBL" id="RAJ06712.1"/>
    </source>
</evidence>
<keyword evidence="1" id="KW-0812">Transmembrane</keyword>
<feature type="transmembrane region" description="Helical" evidence="1">
    <location>
        <begin position="35"/>
        <end position="53"/>
    </location>
</feature>
<dbReference type="Proteomes" id="UP000249547">
    <property type="component" value="Unassembled WGS sequence"/>
</dbReference>
<keyword evidence="1" id="KW-0472">Membrane</keyword>
<proteinExistence type="predicted"/>
<organism evidence="2 3">
    <name type="scientific">Chitinophaga skermanii</name>
    <dbReference type="NCBI Taxonomy" id="331697"/>
    <lineage>
        <taxon>Bacteria</taxon>
        <taxon>Pseudomonadati</taxon>
        <taxon>Bacteroidota</taxon>
        <taxon>Chitinophagia</taxon>
        <taxon>Chitinophagales</taxon>
        <taxon>Chitinophagaceae</taxon>
        <taxon>Chitinophaga</taxon>
    </lineage>
</organism>
<sequence length="125" mass="14399">MHIKKIIRYIPFIILLVFTLITWYDIVAVTHVARVRHLTGGILVLINIFTYFFSMRIGVLITGITLLLSTINLAAFTTPIITKQFWVGSLMFPIFQPIALLLLMVFLVLNSKYLSNAFKRERKVV</sequence>
<comment type="caution">
    <text evidence="2">The sequence shown here is derived from an EMBL/GenBank/DDBJ whole genome shotgun (WGS) entry which is preliminary data.</text>
</comment>
<evidence type="ECO:0000313" key="3">
    <source>
        <dbReference type="Proteomes" id="UP000249547"/>
    </source>
</evidence>
<dbReference type="EMBL" id="QLLL01000003">
    <property type="protein sequence ID" value="RAJ06712.1"/>
    <property type="molecule type" value="Genomic_DNA"/>
</dbReference>
<feature type="transmembrane region" description="Helical" evidence="1">
    <location>
        <begin position="9"/>
        <end position="29"/>
    </location>
</feature>
<gene>
    <name evidence="2" type="ORF">LX64_01839</name>
</gene>
<reference evidence="2 3" key="1">
    <citation type="submission" date="2018-06" db="EMBL/GenBank/DDBJ databases">
        <title>Genomic Encyclopedia of Archaeal and Bacterial Type Strains, Phase II (KMG-II): from individual species to whole genera.</title>
        <authorList>
            <person name="Goeker M."/>
        </authorList>
    </citation>
    <scope>NUCLEOTIDE SEQUENCE [LARGE SCALE GENOMIC DNA]</scope>
    <source>
        <strain evidence="2 3">DSM 23857</strain>
    </source>
</reference>
<keyword evidence="3" id="KW-1185">Reference proteome</keyword>
<accession>A0A327QSN9</accession>
<feature type="transmembrane region" description="Helical" evidence="1">
    <location>
        <begin position="94"/>
        <end position="114"/>
    </location>
</feature>
<feature type="transmembrane region" description="Helical" evidence="1">
    <location>
        <begin position="60"/>
        <end position="82"/>
    </location>
</feature>